<dbReference type="Proteomes" id="UP001221838">
    <property type="component" value="Unassembled WGS sequence"/>
</dbReference>
<evidence type="ECO:0000313" key="1">
    <source>
        <dbReference type="EMBL" id="MDC0714757.1"/>
    </source>
</evidence>
<proteinExistence type="predicted"/>
<keyword evidence="2" id="KW-1185">Reference proteome</keyword>
<name>A0ABT5DM65_9BACT</name>
<organism evidence="1 2">
    <name type="scientific">Stigmatella ashevillensis</name>
    <dbReference type="NCBI Taxonomy" id="2995309"/>
    <lineage>
        <taxon>Bacteria</taxon>
        <taxon>Pseudomonadati</taxon>
        <taxon>Myxococcota</taxon>
        <taxon>Myxococcia</taxon>
        <taxon>Myxococcales</taxon>
        <taxon>Cystobacterineae</taxon>
        <taxon>Archangiaceae</taxon>
        <taxon>Stigmatella</taxon>
    </lineage>
</organism>
<protein>
    <submittedName>
        <fullName evidence="1">Uncharacterized protein</fullName>
    </submittedName>
</protein>
<accession>A0ABT5DM65</accession>
<reference evidence="1 2" key="1">
    <citation type="submission" date="2022-11" db="EMBL/GenBank/DDBJ databases">
        <title>Minimal conservation of predation-associated metabolite biosynthetic gene clusters underscores biosynthetic potential of Myxococcota including descriptions for ten novel species: Archangium lansinium sp. nov., Myxococcus landrumus sp. nov., Nannocystis bai.</title>
        <authorList>
            <person name="Ahearne A."/>
            <person name="Stevens C."/>
            <person name="Dowd S."/>
        </authorList>
    </citation>
    <scope>NUCLEOTIDE SEQUENCE [LARGE SCALE GENOMIC DNA]</scope>
    <source>
        <strain evidence="1 2">NCWAL01</strain>
    </source>
</reference>
<comment type="caution">
    <text evidence="1">The sequence shown here is derived from an EMBL/GenBank/DDBJ whole genome shotgun (WGS) entry which is preliminary data.</text>
</comment>
<dbReference type="RefSeq" id="WP_272145443.1">
    <property type="nucleotide sequence ID" value="NZ_JAQNDM010000002.1"/>
</dbReference>
<sequence length="63" mass="7715">MGQLETLNRLQEEYQRAGDKLEALRQRMYTAWYDAMERYENVDSFFFEKYVAPVRQRLTRQSS</sequence>
<evidence type="ECO:0000313" key="2">
    <source>
        <dbReference type="Proteomes" id="UP001221838"/>
    </source>
</evidence>
<dbReference type="EMBL" id="JAQNDM010000002">
    <property type="protein sequence ID" value="MDC0714757.1"/>
    <property type="molecule type" value="Genomic_DNA"/>
</dbReference>
<gene>
    <name evidence="1" type="ORF">POL68_40280</name>
</gene>